<gene>
    <name evidence="1" type="ordered locus">Isop_1761</name>
</gene>
<name>E8R1C7_ISOPI</name>
<dbReference type="STRING" id="575540.Isop_1761"/>
<dbReference type="HOGENOM" id="CLU_1388596_0_0_0"/>
<evidence type="ECO:0000313" key="2">
    <source>
        <dbReference type="Proteomes" id="UP000008631"/>
    </source>
</evidence>
<proteinExistence type="predicted"/>
<reference evidence="1 2" key="2">
    <citation type="journal article" date="2011" name="Stand. Genomic Sci.">
        <title>Complete genome sequence of Isosphaera pallida type strain (IS1B).</title>
        <authorList>
            <consortium name="US DOE Joint Genome Institute (JGI-PGF)"/>
            <person name="Goker M."/>
            <person name="Cleland D."/>
            <person name="Saunders E."/>
            <person name="Lapidus A."/>
            <person name="Nolan M."/>
            <person name="Lucas S."/>
            <person name="Hammon N."/>
            <person name="Deshpande S."/>
            <person name="Cheng J.F."/>
            <person name="Tapia R."/>
            <person name="Han C."/>
            <person name="Goodwin L."/>
            <person name="Pitluck S."/>
            <person name="Liolios K."/>
            <person name="Pagani I."/>
            <person name="Ivanova N."/>
            <person name="Mavromatis K."/>
            <person name="Pati A."/>
            <person name="Chen A."/>
            <person name="Palaniappan K."/>
            <person name="Land M."/>
            <person name="Hauser L."/>
            <person name="Chang Y.J."/>
            <person name="Jeffries C.D."/>
            <person name="Detter J.C."/>
            <person name="Beck B."/>
            <person name="Woyke T."/>
            <person name="Bristow J."/>
            <person name="Eisen J.A."/>
            <person name="Markowitz V."/>
            <person name="Hugenholtz P."/>
            <person name="Kyrpides N.C."/>
            <person name="Klenk H.P."/>
        </authorList>
    </citation>
    <scope>NUCLEOTIDE SEQUENCE [LARGE SCALE GENOMIC DNA]</scope>
    <source>
        <strain evidence="2">ATCC 43644 / DSM 9630 / IS1B</strain>
    </source>
</reference>
<protein>
    <submittedName>
        <fullName evidence="1">Uncharacterized protein</fullName>
    </submittedName>
</protein>
<dbReference type="KEGG" id="ipa:Isop_1761"/>
<evidence type="ECO:0000313" key="1">
    <source>
        <dbReference type="EMBL" id="ADV62344.1"/>
    </source>
</evidence>
<organism evidence="1 2">
    <name type="scientific">Isosphaera pallida (strain ATCC 43644 / DSM 9630 / IS1B)</name>
    <dbReference type="NCBI Taxonomy" id="575540"/>
    <lineage>
        <taxon>Bacteria</taxon>
        <taxon>Pseudomonadati</taxon>
        <taxon>Planctomycetota</taxon>
        <taxon>Planctomycetia</taxon>
        <taxon>Isosphaerales</taxon>
        <taxon>Isosphaeraceae</taxon>
        <taxon>Isosphaera</taxon>
    </lineage>
</organism>
<dbReference type="EMBL" id="CP002353">
    <property type="protein sequence ID" value="ADV62344.1"/>
    <property type="molecule type" value="Genomic_DNA"/>
</dbReference>
<dbReference type="InParanoid" id="E8R1C7"/>
<accession>E8R1C7</accession>
<dbReference type="AlphaFoldDB" id="E8R1C7"/>
<keyword evidence="2" id="KW-1185">Reference proteome</keyword>
<dbReference type="RefSeq" id="WP_013564632.1">
    <property type="nucleotide sequence ID" value="NC_014962.1"/>
</dbReference>
<dbReference type="Proteomes" id="UP000008631">
    <property type="component" value="Chromosome"/>
</dbReference>
<reference key="1">
    <citation type="submission" date="2010-11" db="EMBL/GenBank/DDBJ databases">
        <title>The complete sequence of chromosome of Isophaera pallida ATCC 43644.</title>
        <authorList>
            <consortium name="US DOE Joint Genome Institute (JGI-PGF)"/>
            <person name="Lucas S."/>
            <person name="Copeland A."/>
            <person name="Lapidus A."/>
            <person name="Bruce D."/>
            <person name="Goodwin L."/>
            <person name="Pitluck S."/>
            <person name="Kyrpides N."/>
            <person name="Mavromatis K."/>
            <person name="Pagani I."/>
            <person name="Ivanova N."/>
            <person name="Saunders E."/>
            <person name="Brettin T."/>
            <person name="Detter J.C."/>
            <person name="Han C."/>
            <person name="Tapia R."/>
            <person name="Land M."/>
            <person name="Hauser L."/>
            <person name="Markowitz V."/>
            <person name="Cheng J.-F."/>
            <person name="Hugenholtz P."/>
            <person name="Woyke T."/>
            <person name="Wu D."/>
            <person name="Eisen J.A."/>
        </authorList>
    </citation>
    <scope>NUCLEOTIDE SEQUENCE</scope>
    <source>
        <strain>ATCC 43644</strain>
    </source>
</reference>
<sequence>MTRPDTLDPTRDPPMLVALVDPAGEWFRQLRGRLGRPPRPWEPRRRFRLARAHPDQSGTDFVAAIQQVRGRFDPIPPVLVLDAGPDPVKALETLESWNAPNAADALDQTAPGPCVLLDPRQRPGLADLARELGATWVGVGFVAPERVAQLIRFWATRASSMDRTIPLEHSRESDLGGFDPPDLDPSLACALDWPPH</sequence>